<keyword evidence="2" id="KW-1185">Reference proteome</keyword>
<protein>
    <submittedName>
        <fullName evidence="1">Uncharacterized protein</fullName>
    </submittedName>
</protein>
<name>A0ABY5A163_9CAUL</name>
<evidence type="ECO:0000313" key="1">
    <source>
        <dbReference type="EMBL" id="USQ98561.1"/>
    </source>
</evidence>
<organism evidence="1 2">
    <name type="scientific">Caulobacter segnis</name>
    <dbReference type="NCBI Taxonomy" id="88688"/>
    <lineage>
        <taxon>Bacteria</taxon>
        <taxon>Pseudomonadati</taxon>
        <taxon>Pseudomonadota</taxon>
        <taxon>Alphaproteobacteria</taxon>
        <taxon>Caulobacterales</taxon>
        <taxon>Caulobacteraceae</taxon>
        <taxon>Caulobacter</taxon>
    </lineage>
</organism>
<reference evidence="1 2" key="1">
    <citation type="submission" date="2022-04" db="EMBL/GenBank/DDBJ databases">
        <title>Genome sequence of soybean root-associated Caulobacter segnis RL271.</title>
        <authorList>
            <person name="Longley R."/>
            <person name="Bonito G."/>
            <person name="Trigodet F."/>
            <person name="Crosson S."/>
            <person name="Fiebig A."/>
        </authorList>
    </citation>
    <scope>NUCLEOTIDE SEQUENCE [LARGE SCALE GENOMIC DNA]</scope>
    <source>
        <strain evidence="1 2">RL271</strain>
    </source>
</reference>
<dbReference type="Proteomes" id="UP001057520">
    <property type="component" value="Chromosome"/>
</dbReference>
<gene>
    <name evidence="1" type="ORF">MZV50_11545</name>
</gene>
<proteinExistence type="predicted"/>
<dbReference type="EMBL" id="CP096040">
    <property type="protein sequence ID" value="USQ98561.1"/>
    <property type="molecule type" value="Genomic_DNA"/>
</dbReference>
<accession>A0ABY5A163</accession>
<evidence type="ECO:0000313" key="2">
    <source>
        <dbReference type="Proteomes" id="UP001057520"/>
    </source>
</evidence>
<sequence>MGDAAMNVSKMNHAMFSFALMGGMLVGDRPTAKPTAWLSRLLGRKS</sequence>